<dbReference type="InterPro" id="IPR029058">
    <property type="entry name" value="AB_hydrolase_fold"/>
</dbReference>
<dbReference type="PANTHER" id="PTHR47381:SF3">
    <property type="entry name" value="ALPHA_BETA-HYDROLASES SUPERFAMILY PROTEIN"/>
    <property type="match status" value="1"/>
</dbReference>
<dbReference type="Proteomes" id="UP000279911">
    <property type="component" value="Unassembled WGS sequence"/>
</dbReference>
<dbReference type="GO" id="GO:0006508">
    <property type="term" value="P:proteolysis"/>
    <property type="evidence" value="ECO:0007669"/>
    <property type="project" value="InterPro"/>
</dbReference>
<name>A0A3R9EA38_9BACI</name>
<evidence type="ECO:0000259" key="1">
    <source>
        <dbReference type="Pfam" id="PF00326"/>
    </source>
</evidence>
<dbReference type="GO" id="GO:0008236">
    <property type="term" value="F:serine-type peptidase activity"/>
    <property type="evidence" value="ECO:0007669"/>
    <property type="project" value="InterPro"/>
</dbReference>
<feature type="domain" description="Peptidase S9 prolyl oligopeptidase catalytic" evidence="1">
    <location>
        <begin position="48"/>
        <end position="244"/>
    </location>
</feature>
<dbReference type="SUPFAM" id="SSF53474">
    <property type="entry name" value="alpha/beta-Hydrolases"/>
    <property type="match status" value="1"/>
</dbReference>
<organism evidence="2 3">
    <name type="scientific">Mesobacillus subterraneus</name>
    <dbReference type="NCBI Taxonomy" id="285983"/>
    <lineage>
        <taxon>Bacteria</taxon>
        <taxon>Bacillati</taxon>
        <taxon>Bacillota</taxon>
        <taxon>Bacilli</taxon>
        <taxon>Bacillales</taxon>
        <taxon>Bacillaceae</taxon>
        <taxon>Mesobacillus</taxon>
    </lineage>
</organism>
<comment type="caution">
    <text evidence="2">The sequence shown here is derived from an EMBL/GenBank/DDBJ whole genome shotgun (WGS) entry which is preliminary data.</text>
</comment>
<dbReference type="AlphaFoldDB" id="A0A3R9EA38"/>
<dbReference type="PANTHER" id="PTHR47381">
    <property type="entry name" value="ALPHA/BETA-HYDROLASES SUPERFAMILY PROTEIN"/>
    <property type="match status" value="1"/>
</dbReference>
<evidence type="ECO:0000313" key="3">
    <source>
        <dbReference type="Proteomes" id="UP000279911"/>
    </source>
</evidence>
<proteinExistence type="predicted"/>
<dbReference type="InterPro" id="IPR001375">
    <property type="entry name" value="Peptidase_S9_cat"/>
</dbReference>
<dbReference type="EMBL" id="RSFW01000002">
    <property type="protein sequence ID" value="RSD29362.1"/>
    <property type="molecule type" value="Genomic_DNA"/>
</dbReference>
<dbReference type="Pfam" id="PF00326">
    <property type="entry name" value="Peptidase_S9"/>
    <property type="match status" value="1"/>
</dbReference>
<dbReference type="RefSeq" id="WP_125478234.1">
    <property type="nucleotide sequence ID" value="NZ_RSFW01000002.1"/>
</dbReference>
<reference evidence="3" key="1">
    <citation type="submission" date="2018-12" db="EMBL/GenBank/DDBJ databases">
        <title>Bacillus chawlae sp. nov., Bacillus glennii sp. nov., and Bacillus saganii sp. nov. Isolated from the Vehicle Assembly Building at Kennedy Space Center where the Viking Spacecraft were Assembled.</title>
        <authorList>
            <person name="Seuylemezian A."/>
            <person name="Vaishampayan P."/>
        </authorList>
    </citation>
    <scope>NUCLEOTIDE SEQUENCE [LARGE SCALE GENOMIC DNA]</scope>
    <source>
        <strain evidence="3">DSM 13966</strain>
    </source>
</reference>
<dbReference type="OrthoDB" id="31158at2"/>
<sequence>MILVEKKRIKHIPVLHVVKQKQFSEEIPLIIFLHGFTSTKERNMHYAYLFAEKGFRVIMPEAKYHGERNEGLTEMELGFKFWEIVLASIDELSVIKEELVAESLADPNRIGVAGTSMGGITTLGALAKYEWITAGVSLMGNPSFEQFALWQLNEMEKRNVEIGLSKEDITELLNEIKKYDLSLQPEKLNNRPLLFWHGKLDPVVPYKAAYDFYEQNRKSYEGKEGIFGFITDEKAGHNVSNAGVMAAADWFEKHV</sequence>
<protein>
    <submittedName>
        <fullName evidence="2">Esterase</fullName>
    </submittedName>
</protein>
<dbReference type="Gene3D" id="3.40.50.1820">
    <property type="entry name" value="alpha/beta hydrolase"/>
    <property type="match status" value="1"/>
</dbReference>
<accession>A0A3R9EA38</accession>
<evidence type="ECO:0000313" key="2">
    <source>
        <dbReference type="EMBL" id="RSD29362.1"/>
    </source>
</evidence>
<gene>
    <name evidence="2" type="ORF">EJA10_01575</name>
</gene>